<dbReference type="EnsemblMetazoa" id="XM_019907261.1">
    <property type="protein sequence ID" value="XP_019762820.1"/>
    <property type="gene ID" value="LOC109539486"/>
</dbReference>
<dbReference type="HOGENOM" id="CLU_931447_0_0_1"/>
<protein>
    <submittedName>
        <fullName evidence="3 5">Uncharacterized protein</fullName>
    </submittedName>
</protein>
<feature type="transmembrane region" description="Helical" evidence="2">
    <location>
        <begin position="87"/>
        <end position="111"/>
    </location>
</feature>
<evidence type="ECO:0000313" key="7">
    <source>
        <dbReference type="Proteomes" id="UP000030742"/>
    </source>
</evidence>
<name>N6U1W5_DENPD</name>
<evidence type="ECO:0000256" key="2">
    <source>
        <dbReference type="SAM" id="Phobius"/>
    </source>
</evidence>
<keyword evidence="2" id="KW-1133">Transmembrane helix</keyword>
<sequence>MSERSRAKWELLRQIFAVSGIIQGFAWFVLSVVCIVFYYIPTQVHLEYEITNQTPYTDLLTFCLYENFLNRNNRENNRQLISRNFHIFIWIYTVLSVIWMGLAIAECITIFRRRAHKHSNHILLSLGIATLLMCTLDTIIYALAWVDYLAINPFDYTVAKCDVSENCDFDEQVDTQFRYQIGRKIAYGIAMTLFARGYLLWIFNWVAGVSCMVASIRRFQLPPILQYDDTIPRPRILRRSHGTLDSGRSSVYEDDGYFDEPPATKLNNWYNQEPPKPAAYHAQSSEPRFLNSNRNTQGF</sequence>
<keyword evidence="2" id="KW-0472">Membrane</keyword>
<evidence type="ECO:0000313" key="3">
    <source>
        <dbReference type="EMBL" id="ENN75540.1"/>
    </source>
</evidence>
<evidence type="ECO:0000313" key="4">
    <source>
        <dbReference type="EMBL" id="ERL92983.1"/>
    </source>
</evidence>
<proteinExistence type="predicted"/>
<feature type="transmembrane region" description="Helical" evidence="2">
    <location>
        <begin position="12"/>
        <end position="40"/>
    </location>
</feature>
<accession>N6U1W5</accession>
<dbReference type="EMBL" id="KB632341">
    <property type="protein sequence ID" value="ERL92983.1"/>
    <property type="molecule type" value="Genomic_DNA"/>
</dbReference>
<evidence type="ECO:0000313" key="6">
    <source>
        <dbReference type="Proteomes" id="UP000019118"/>
    </source>
</evidence>
<keyword evidence="2" id="KW-0812">Transmembrane</keyword>
<dbReference type="KEGG" id="dpa:109539486"/>
<reference evidence="5" key="2">
    <citation type="submission" date="2024-08" db="UniProtKB">
        <authorList>
            <consortium name="EnsemblMetazoa"/>
        </authorList>
    </citation>
    <scope>IDENTIFICATION</scope>
</reference>
<feature type="non-terminal residue" evidence="3">
    <location>
        <position position="1"/>
    </location>
</feature>
<evidence type="ECO:0000256" key="1">
    <source>
        <dbReference type="SAM" id="MobiDB-lite"/>
    </source>
</evidence>
<gene>
    <name evidence="5" type="primary">109539486</name>
    <name evidence="4" type="ORF">D910_10286</name>
    <name evidence="3" type="ORF">YQE_07883</name>
</gene>
<feature type="compositionally biased region" description="Polar residues" evidence="1">
    <location>
        <begin position="282"/>
        <end position="299"/>
    </location>
</feature>
<keyword evidence="6" id="KW-1185">Reference proteome</keyword>
<dbReference type="Proteomes" id="UP000030742">
    <property type="component" value="Unassembled WGS sequence"/>
</dbReference>
<feature type="transmembrane region" description="Helical" evidence="2">
    <location>
        <begin position="123"/>
        <end position="146"/>
    </location>
</feature>
<dbReference type="OrthoDB" id="10264154at2759"/>
<dbReference type="EMBL" id="KB741011">
    <property type="protein sequence ID" value="ENN75540.1"/>
    <property type="molecule type" value="Genomic_DNA"/>
</dbReference>
<dbReference type="Proteomes" id="UP000019118">
    <property type="component" value="Unassembled WGS sequence"/>
</dbReference>
<feature type="region of interest" description="Disordered" evidence="1">
    <location>
        <begin position="276"/>
        <end position="299"/>
    </location>
</feature>
<dbReference type="STRING" id="77166.N6U1W5"/>
<dbReference type="AlphaFoldDB" id="N6U1W5"/>
<organism evidence="3">
    <name type="scientific">Dendroctonus ponderosae</name>
    <name type="common">Mountain pine beetle</name>
    <dbReference type="NCBI Taxonomy" id="77166"/>
    <lineage>
        <taxon>Eukaryota</taxon>
        <taxon>Metazoa</taxon>
        <taxon>Ecdysozoa</taxon>
        <taxon>Arthropoda</taxon>
        <taxon>Hexapoda</taxon>
        <taxon>Insecta</taxon>
        <taxon>Pterygota</taxon>
        <taxon>Neoptera</taxon>
        <taxon>Endopterygota</taxon>
        <taxon>Coleoptera</taxon>
        <taxon>Polyphaga</taxon>
        <taxon>Cucujiformia</taxon>
        <taxon>Curculionidae</taxon>
        <taxon>Scolytinae</taxon>
        <taxon>Dendroctonus</taxon>
    </lineage>
</organism>
<evidence type="ECO:0000313" key="5">
    <source>
        <dbReference type="EnsemblMetazoa" id="XP_019762820.1"/>
    </source>
</evidence>
<reference evidence="6 7" key="1">
    <citation type="journal article" date="2013" name="Genome Biol.">
        <title>Draft genome of the mountain pine beetle, Dendroctonus ponderosae Hopkins, a major forest pest.</title>
        <authorList>
            <person name="Keeling C.I."/>
            <person name="Yuen M.M."/>
            <person name="Liao N.Y."/>
            <person name="Docking T.R."/>
            <person name="Chan S.K."/>
            <person name="Taylor G.A."/>
            <person name="Palmquist D.L."/>
            <person name="Jackman S.D."/>
            <person name="Nguyen A."/>
            <person name="Li M."/>
            <person name="Henderson H."/>
            <person name="Janes J.K."/>
            <person name="Zhao Y."/>
            <person name="Pandoh P."/>
            <person name="Moore R."/>
            <person name="Sperling F.A."/>
            <person name="Huber D.P."/>
            <person name="Birol I."/>
            <person name="Jones S.J."/>
            <person name="Bohlmann J."/>
        </authorList>
    </citation>
    <scope>NUCLEOTIDE SEQUENCE</scope>
</reference>